<evidence type="ECO:0000313" key="3">
    <source>
        <dbReference type="Proteomes" id="UP000243515"/>
    </source>
</evidence>
<dbReference type="AlphaFoldDB" id="A0A232LX35"/>
<comment type="caution">
    <text evidence="2">The sequence shown here is derived from an EMBL/GenBank/DDBJ whole genome shotgun (WGS) entry which is preliminary data.</text>
</comment>
<evidence type="ECO:0000313" key="2">
    <source>
        <dbReference type="EMBL" id="OXV08644.1"/>
    </source>
</evidence>
<feature type="compositionally biased region" description="Polar residues" evidence="1">
    <location>
        <begin position="367"/>
        <end position="380"/>
    </location>
</feature>
<dbReference type="OrthoDB" id="3533623at2759"/>
<evidence type="ECO:0000256" key="1">
    <source>
        <dbReference type="SAM" id="MobiDB-lite"/>
    </source>
</evidence>
<proteinExistence type="predicted"/>
<feature type="compositionally biased region" description="Low complexity" evidence="1">
    <location>
        <begin position="349"/>
        <end position="361"/>
    </location>
</feature>
<accession>A0A232LX35</accession>
<dbReference type="Proteomes" id="UP000243515">
    <property type="component" value="Unassembled WGS sequence"/>
</dbReference>
<organism evidence="2 3">
    <name type="scientific">Elaphomyces granulatus</name>
    <dbReference type="NCBI Taxonomy" id="519963"/>
    <lineage>
        <taxon>Eukaryota</taxon>
        <taxon>Fungi</taxon>
        <taxon>Dikarya</taxon>
        <taxon>Ascomycota</taxon>
        <taxon>Pezizomycotina</taxon>
        <taxon>Eurotiomycetes</taxon>
        <taxon>Eurotiomycetidae</taxon>
        <taxon>Eurotiales</taxon>
        <taxon>Elaphomycetaceae</taxon>
        <taxon>Elaphomyces</taxon>
    </lineage>
</organism>
<sequence length="468" mass="52322">MVDCGEPYSVSNGSALPWILEHYLAYPGSYEIPLRTMYTLNSAPTSLLAQPSSTSVYQESAFAREKVNAPSSPAGSTCSQSEKDFPFVYDTAAQFRAQLISQIPRLPSQHCSLPPSFVTSFLRRCFAHQLEEVDFPQALTALDYLKDLETRRRKEVAAALARLGIDRADMSQKQEMGQRYPGVLCWIESLEAKERRVEALYTQVYVGLRRWTMINEMMLEPYNKANCLAMLNTLLPPVTPATVQPTAHLTPKILQCQRDGFWRYIISIETNGKQILDKVMKQGAREGEETAWPLARDALDKYLRSANEIIGDCLEINDPESLADESSDGAHKSRKVDSGISFNSERSETPSGSSSSSGILSKDIFTTPKTKSGKSGSTTLERIAKELRKMRGGRDHKEKNRDSEGSNRILPKRLKSTSALNEGYRCTSGSSSSDCSHFEIDEFNRKRLIWEATNKKSTQSSRSSYGSQ</sequence>
<gene>
    <name evidence="2" type="ORF">Egran_03592</name>
</gene>
<protein>
    <submittedName>
        <fullName evidence="2">Uncharacterized protein</fullName>
    </submittedName>
</protein>
<name>A0A232LX35_9EURO</name>
<reference evidence="2 3" key="1">
    <citation type="journal article" date="2015" name="Environ. Microbiol.">
        <title>Metagenome sequence of Elaphomyces granulatus from sporocarp tissue reveals Ascomycota ectomycorrhizal fingerprints of genome expansion and a Proteobacteria-rich microbiome.</title>
        <authorList>
            <person name="Quandt C.A."/>
            <person name="Kohler A."/>
            <person name="Hesse C.N."/>
            <person name="Sharpton T.J."/>
            <person name="Martin F."/>
            <person name="Spatafora J.W."/>
        </authorList>
    </citation>
    <scope>NUCLEOTIDE SEQUENCE [LARGE SCALE GENOMIC DNA]</scope>
    <source>
        <strain evidence="2 3">OSC145934</strain>
    </source>
</reference>
<dbReference type="EMBL" id="NPHW01003976">
    <property type="protein sequence ID" value="OXV08644.1"/>
    <property type="molecule type" value="Genomic_DNA"/>
</dbReference>
<feature type="compositionally biased region" description="Basic and acidic residues" evidence="1">
    <location>
        <begin position="328"/>
        <end position="337"/>
    </location>
</feature>
<feature type="compositionally biased region" description="Basic and acidic residues" evidence="1">
    <location>
        <begin position="382"/>
        <end position="405"/>
    </location>
</feature>
<keyword evidence="3" id="KW-1185">Reference proteome</keyword>
<feature type="region of interest" description="Disordered" evidence="1">
    <location>
        <begin position="321"/>
        <end position="435"/>
    </location>
</feature>